<name>A0A4Y2PHS2_ARAVE</name>
<dbReference type="Proteomes" id="UP000499080">
    <property type="component" value="Unassembled WGS sequence"/>
</dbReference>
<feature type="region of interest" description="Disordered" evidence="1">
    <location>
        <begin position="1"/>
        <end position="61"/>
    </location>
</feature>
<sequence>TSQRRRPKPPPPPAAAAPAAAAPAPPPRNCPAAGIERATSTRTQQTWKRNKSKLQESSKLT</sequence>
<feature type="compositionally biased region" description="Polar residues" evidence="1">
    <location>
        <begin position="38"/>
        <end position="47"/>
    </location>
</feature>
<evidence type="ECO:0000256" key="1">
    <source>
        <dbReference type="SAM" id="MobiDB-lite"/>
    </source>
</evidence>
<keyword evidence="3" id="KW-1185">Reference proteome</keyword>
<accession>A0A4Y2PHS2</accession>
<dbReference type="AlphaFoldDB" id="A0A4Y2PHS2"/>
<evidence type="ECO:0000313" key="2">
    <source>
        <dbReference type="EMBL" id="GBN50030.1"/>
    </source>
</evidence>
<dbReference type="EMBL" id="BGPR01293010">
    <property type="protein sequence ID" value="GBN50030.1"/>
    <property type="molecule type" value="Genomic_DNA"/>
</dbReference>
<feature type="non-terminal residue" evidence="2">
    <location>
        <position position="1"/>
    </location>
</feature>
<gene>
    <name evidence="2" type="ORF">AVEN_17_1</name>
</gene>
<protein>
    <submittedName>
        <fullName evidence="2">Uncharacterized protein</fullName>
    </submittedName>
</protein>
<organism evidence="2 3">
    <name type="scientific">Araneus ventricosus</name>
    <name type="common">Orbweaver spider</name>
    <name type="synonym">Epeira ventricosa</name>
    <dbReference type="NCBI Taxonomy" id="182803"/>
    <lineage>
        <taxon>Eukaryota</taxon>
        <taxon>Metazoa</taxon>
        <taxon>Ecdysozoa</taxon>
        <taxon>Arthropoda</taxon>
        <taxon>Chelicerata</taxon>
        <taxon>Arachnida</taxon>
        <taxon>Araneae</taxon>
        <taxon>Araneomorphae</taxon>
        <taxon>Entelegynae</taxon>
        <taxon>Araneoidea</taxon>
        <taxon>Araneidae</taxon>
        <taxon>Araneus</taxon>
    </lineage>
</organism>
<reference evidence="2 3" key="1">
    <citation type="journal article" date="2019" name="Sci. Rep.">
        <title>Orb-weaving spider Araneus ventricosus genome elucidates the spidroin gene catalogue.</title>
        <authorList>
            <person name="Kono N."/>
            <person name="Nakamura H."/>
            <person name="Ohtoshi R."/>
            <person name="Moran D.A.P."/>
            <person name="Shinohara A."/>
            <person name="Yoshida Y."/>
            <person name="Fujiwara M."/>
            <person name="Mori M."/>
            <person name="Tomita M."/>
            <person name="Arakawa K."/>
        </authorList>
    </citation>
    <scope>NUCLEOTIDE SEQUENCE [LARGE SCALE GENOMIC DNA]</scope>
</reference>
<proteinExistence type="predicted"/>
<evidence type="ECO:0000313" key="3">
    <source>
        <dbReference type="Proteomes" id="UP000499080"/>
    </source>
</evidence>
<comment type="caution">
    <text evidence="2">The sequence shown here is derived from an EMBL/GenBank/DDBJ whole genome shotgun (WGS) entry which is preliminary data.</text>
</comment>